<sequence length="204" mass="24048">MHDNQIFYCPYCMDQNFCPFFNDQIRGYENYDEMRNFNNYEGNNEIEDLNLFYNQYYLDYNRASEQDINRILNLLSNNQPQLFNAFQGIIENYFRTIIAFTLDNSQGYTGNINQRVNNIFNAFRRRYNSIFVALSNSGIPNNVINRTFRSIIEFTLRNISKPPVPTPTPGSQWSRWDGVLNFSPAVSWRSNRTDVFVKGTNNAL</sequence>
<evidence type="ECO:0000313" key="2">
    <source>
        <dbReference type="Proteomes" id="UP000190890"/>
    </source>
</evidence>
<organism evidence="1 2">
    <name type="scientific">Clostridium puniceum</name>
    <dbReference type="NCBI Taxonomy" id="29367"/>
    <lineage>
        <taxon>Bacteria</taxon>
        <taxon>Bacillati</taxon>
        <taxon>Bacillota</taxon>
        <taxon>Clostridia</taxon>
        <taxon>Eubacteriales</taxon>
        <taxon>Clostridiaceae</taxon>
        <taxon>Clostridium</taxon>
    </lineage>
</organism>
<evidence type="ECO:0000313" key="1">
    <source>
        <dbReference type="EMBL" id="OOM77555.1"/>
    </source>
</evidence>
<dbReference type="EMBL" id="LZZM01000148">
    <property type="protein sequence ID" value="OOM77555.1"/>
    <property type="molecule type" value="Genomic_DNA"/>
</dbReference>
<protein>
    <submittedName>
        <fullName evidence="1">Uncharacterized protein</fullName>
    </submittedName>
</protein>
<comment type="caution">
    <text evidence="1">The sequence shown here is derived from an EMBL/GenBank/DDBJ whole genome shotgun (WGS) entry which is preliminary data.</text>
</comment>
<dbReference type="Proteomes" id="UP000190890">
    <property type="component" value="Unassembled WGS sequence"/>
</dbReference>
<dbReference type="AlphaFoldDB" id="A0A1S8TJH6"/>
<proteinExistence type="predicted"/>
<accession>A0A1S8TJH6</accession>
<name>A0A1S8TJH6_9CLOT</name>
<gene>
    <name evidence="1" type="ORF">CLPUN_22290</name>
</gene>
<keyword evidence="2" id="KW-1185">Reference proteome</keyword>
<dbReference type="STRING" id="29367.CLPUN_22290"/>
<reference evidence="1 2" key="1">
    <citation type="submission" date="2016-05" db="EMBL/GenBank/DDBJ databases">
        <title>Microbial solvent formation.</title>
        <authorList>
            <person name="Poehlein A."/>
            <person name="Montoya Solano J.D."/>
            <person name="Flitsch S."/>
            <person name="Krabben P."/>
            <person name="Duerre P."/>
            <person name="Daniel R."/>
        </authorList>
    </citation>
    <scope>NUCLEOTIDE SEQUENCE [LARGE SCALE GENOMIC DNA]</scope>
    <source>
        <strain evidence="1 2">DSM 2619</strain>
    </source>
</reference>